<evidence type="ECO:0000313" key="2">
    <source>
        <dbReference type="EMBL" id="CAI9926655.1"/>
    </source>
</evidence>
<comment type="caution">
    <text evidence="2">The sequence shown here is derived from an EMBL/GenBank/DDBJ whole genome shotgun (WGS) entry which is preliminary data.</text>
</comment>
<keyword evidence="4" id="KW-1185">Reference proteome</keyword>
<dbReference type="EMBL" id="CAXDID020000046">
    <property type="protein sequence ID" value="CAL6003097.1"/>
    <property type="molecule type" value="Genomic_DNA"/>
</dbReference>
<accession>A0AA86NX09</accession>
<evidence type="ECO:0000313" key="3">
    <source>
        <dbReference type="EMBL" id="CAL6003097.1"/>
    </source>
</evidence>
<evidence type="ECO:0000313" key="4">
    <source>
        <dbReference type="Proteomes" id="UP001642409"/>
    </source>
</evidence>
<reference evidence="2" key="1">
    <citation type="submission" date="2023-06" db="EMBL/GenBank/DDBJ databases">
        <authorList>
            <person name="Kurt Z."/>
        </authorList>
    </citation>
    <scope>NUCLEOTIDE SEQUENCE</scope>
</reference>
<dbReference type="EMBL" id="CATOUU010000369">
    <property type="protein sequence ID" value="CAI9926655.1"/>
    <property type="molecule type" value="Genomic_DNA"/>
</dbReference>
<feature type="coiled-coil region" evidence="1">
    <location>
        <begin position="194"/>
        <end position="228"/>
    </location>
</feature>
<keyword evidence="1" id="KW-0175">Coiled coil</keyword>
<feature type="coiled-coil region" evidence="1">
    <location>
        <begin position="333"/>
        <end position="383"/>
    </location>
</feature>
<dbReference type="AlphaFoldDB" id="A0AA86NX09"/>
<evidence type="ECO:0000256" key="1">
    <source>
        <dbReference type="SAM" id="Coils"/>
    </source>
</evidence>
<dbReference type="Proteomes" id="UP001642409">
    <property type="component" value="Unassembled WGS sequence"/>
</dbReference>
<reference evidence="3 4" key="2">
    <citation type="submission" date="2024-07" db="EMBL/GenBank/DDBJ databases">
        <authorList>
            <person name="Akdeniz Z."/>
        </authorList>
    </citation>
    <scope>NUCLEOTIDE SEQUENCE [LARGE SCALE GENOMIC DNA]</scope>
</reference>
<proteinExistence type="predicted"/>
<protein>
    <submittedName>
        <fullName evidence="3">Hypothetical_protein</fullName>
    </submittedName>
</protein>
<feature type="coiled-coil region" evidence="1">
    <location>
        <begin position="35"/>
        <end position="165"/>
    </location>
</feature>
<sequence length="477" mass="55960">MMESNVATQNQNDVITLTNKYQQQQIESYQLSLQVIKLEDEKREFKNQIDYFKQELQDAEMLLTSASEQIQAQEDELNYYKAQEELRKKQNQPMQLQLLKNEIDELRTTIFNLNQTIQKQTLENEGLNSHINNYQLQIQTLQQLLENSKQEISELQTELQGINQFSLKKQINQQLVQTQTNPQFNVRNFQQVQLHDTQVMNEKLQMQIKQLQIDKSNQLGQIVQLQQQFEKSQMLLTLQKNEHVQNSQHLVNQNATLIAENTSFKQEIAHLNTMLEKLTQQFSSQVQINNQLKQHMALNTSHVKESEYISQIQAKDAQIYSLKDELFLNTSKVQQLTLNLESQRQQFKTLLIENQNSTMNQKLNYLNSQNNSLNQKISLLEQSLRPSKQSECMSVEHFEQNVTKSSNNNNWRVTQETSKVGTGSIVDLEGDYFSKTEGEKDEKEVQNVEDIEKYFEMDDDKYLQQQMDGFGEELEAQ</sequence>
<name>A0AA86NX09_9EUKA</name>
<dbReference type="Gene3D" id="1.10.287.1490">
    <property type="match status" value="1"/>
</dbReference>
<gene>
    <name evidence="2" type="ORF">HINF_LOCUS14300</name>
    <name evidence="3" type="ORF">HINF_LOCUS18242</name>
</gene>
<organism evidence="2">
    <name type="scientific">Hexamita inflata</name>
    <dbReference type="NCBI Taxonomy" id="28002"/>
    <lineage>
        <taxon>Eukaryota</taxon>
        <taxon>Metamonada</taxon>
        <taxon>Diplomonadida</taxon>
        <taxon>Hexamitidae</taxon>
        <taxon>Hexamitinae</taxon>
        <taxon>Hexamita</taxon>
    </lineage>
</organism>